<dbReference type="AlphaFoldDB" id="A0A1S7UJU3"/>
<feature type="domain" description="DUF3074" evidence="2">
    <location>
        <begin position="107"/>
        <end position="293"/>
    </location>
</feature>
<dbReference type="EMBL" id="DF977447">
    <property type="protein sequence ID" value="GAP83514.1"/>
    <property type="molecule type" value="Genomic_DNA"/>
</dbReference>
<name>A0A1S7UJU3_ROSNE</name>
<dbReference type="OrthoDB" id="6423603at2759"/>
<evidence type="ECO:0000256" key="1">
    <source>
        <dbReference type="SAM" id="MobiDB-lite"/>
    </source>
</evidence>
<evidence type="ECO:0000259" key="2">
    <source>
        <dbReference type="Pfam" id="PF11274"/>
    </source>
</evidence>
<sequence>MSAENELGPLVRRWGLSAKQLPSDTAGLDELQPFVTSILKEALPFIDSAAPKTASPDAKKLWKSKGCKSSPESSAKVEVLERVVPAKELQAIASKHEIKSKVEQETWATRLSVHEDAATKGTASWEEFDHSFRLEHAKTEMAFTPNVIAANEAQRWDCAGIEVEEAGQSWDRFSLVVEEMRHKVGRPFLKDRTFPVLQLSCAVKEGTGAPEFVIVSIPVPDFATSDKATLSKEKGAQIAVYVSVERIRKLEDGKVEWLLGTASDARGVLPLWIQDKALIGIVWKDVPMFLGWIAKEREGTDAQAAAESTSVPAGDSDPREDTEHAPEATTGVATGSAAPVSDGSVVAETAPQIPAPEVTTGVETDKTVEESAGDATAEGASGNAKA</sequence>
<organism evidence="3">
    <name type="scientific">Rosellinia necatrix</name>
    <name type="common">White root-rot fungus</name>
    <dbReference type="NCBI Taxonomy" id="77044"/>
    <lineage>
        <taxon>Eukaryota</taxon>
        <taxon>Fungi</taxon>
        <taxon>Dikarya</taxon>
        <taxon>Ascomycota</taxon>
        <taxon>Pezizomycotina</taxon>
        <taxon>Sordariomycetes</taxon>
        <taxon>Xylariomycetidae</taxon>
        <taxon>Xylariales</taxon>
        <taxon>Xylariaceae</taxon>
        <taxon>Rosellinia</taxon>
    </lineage>
</organism>
<keyword evidence="4" id="KW-1185">Reference proteome</keyword>
<feature type="region of interest" description="Disordered" evidence="1">
    <location>
        <begin position="50"/>
        <end position="70"/>
    </location>
</feature>
<evidence type="ECO:0000313" key="3">
    <source>
        <dbReference type="EMBL" id="GAP83514.1"/>
    </source>
</evidence>
<accession>A0A1S7UJU3</accession>
<dbReference type="InterPro" id="IPR024500">
    <property type="entry name" value="DUF3074"/>
</dbReference>
<dbReference type="PANTHER" id="PTHR40370:SF1">
    <property type="entry name" value="DUF3074 DOMAIN-CONTAINING PROTEIN"/>
    <property type="match status" value="1"/>
</dbReference>
<dbReference type="Pfam" id="PF11274">
    <property type="entry name" value="DUF3074"/>
    <property type="match status" value="1"/>
</dbReference>
<reference evidence="3" key="1">
    <citation type="submission" date="2016-03" db="EMBL/GenBank/DDBJ databases">
        <title>Draft genome sequence of Rosellinia necatrix.</title>
        <authorList>
            <person name="Kanematsu S."/>
        </authorList>
    </citation>
    <scope>NUCLEOTIDE SEQUENCE [LARGE SCALE GENOMIC DNA]</scope>
    <source>
        <strain evidence="3">W97</strain>
    </source>
</reference>
<dbReference type="PANTHER" id="PTHR40370">
    <property type="entry name" value="EXPRESSED PROTEIN"/>
    <property type="match status" value="1"/>
</dbReference>
<gene>
    <name evidence="3" type="ORF">SAMD00023353_0201170</name>
</gene>
<feature type="compositionally biased region" description="Basic and acidic residues" evidence="1">
    <location>
        <begin position="316"/>
        <end position="326"/>
    </location>
</feature>
<dbReference type="OMA" id="IEWIMAT"/>
<evidence type="ECO:0000313" key="4">
    <source>
        <dbReference type="Proteomes" id="UP000054516"/>
    </source>
</evidence>
<dbReference type="STRING" id="77044.A0A1S7UJU3"/>
<proteinExistence type="predicted"/>
<dbReference type="SUPFAM" id="SSF55961">
    <property type="entry name" value="Bet v1-like"/>
    <property type="match status" value="1"/>
</dbReference>
<dbReference type="Proteomes" id="UP000054516">
    <property type="component" value="Unassembled WGS sequence"/>
</dbReference>
<feature type="region of interest" description="Disordered" evidence="1">
    <location>
        <begin position="301"/>
        <end position="386"/>
    </location>
</feature>
<protein>
    <recommendedName>
        <fullName evidence="2">DUF3074 domain-containing protein</fullName>
    </recommendedName>
</protein>